<evidence type="ECO:0000256" key="1">
    <source>
        <dbReference type="SAM" id="MobiDB-lite"/>
    </source>
</evidence>
<keyword evidence="3" id="KW-1185">Reference proteome</keyword>
<reference evidence="2 3" key="1">
    <citation type="journal article" date="2013" name="PLoS Genet.">
        <title>The genome and development-dependent transcriptomes of Pyronema confluens: a window into fungal evolution.</title>
        <authorList>
            <person name="Traeger S."/>
            <person name="Altegoer F."/>
            <person name="Freitag M."/>
            <person name="Gabaldon T."/>
            <person name="Kempken F."/>
            <person name="Kumar A."/>
            <person name="Marcet-Houben M."/>
            <person name="Poggeler S."/>
            <person name="Stajich J.E."/>
            <person name="Nowrousian M."/>
        </authorList>
    </citation>
    <scope>NUCLEOTIDE SEQUENCE [LARGE SCALE GENOMIC DNA]</scope>
    <source>
        <strain evidence="3">CBS 100304</strain>
        <tissue evidence="2">Vegetative mycelium</tissue>
    </source>
</reference>
<evidence type="ECO:0000313" key="3">
    <source>
        <dbReference type="Proteomes" id="UP000018144"/>
    </source>
</evidence>
<dbReference type="EMBL" id="HF935217">
    <property type="protein sequence ID" value="CCX04784.1"/>
    <property type="molecule type" value="Genomic_DNA"/>
</dbReference>
<gene>
    <name evidence="2" type="ORF">PCON_03675</name>
</gene>
<sequence length="90" mass="10367">MSSNASSTGSIQQQPHSITSETSRPPMIEDVKAREAFDDLCHRLELIERCIRKADAVLSEERVSDMKKAFQQLCKQPGIEWKETEYMKYC</sequence>
<protein>
    <submittedName>
        <fullName evidence="2">Uncharacterized protein</fullName>
    </submittedName>
</protein>
<dbReference type="AlphaFoldDB" id="U4KYS4"/>
<proteinExistence type="predicted"/>
<accession>U4KYS4</accession>
<dbReference type="Proteomes" id="UP000018144">
    <property type="component" value="Unassembled WGS sequence"/>
</dbReference>
<name>U4KYS4_PYROM</name>
<feature type="region of interest" description="Disordered" evidence="1">
    <location>
        <begin position="1"/>
        <end position="29"/>
    </location>
</feature>
<evidence type="ECO:0000313" key="2">
    <source>
        <dbReference type="EMBL" id="CCX04784.1"/>
    </source>
</evidence>
<organism evidence="2 3">
    <name type="scientific">Pyronema omphalodes (strain CBS 100304)</name>
    <name type="common">Pyronema confluens</name>
    <dbReference type="NCBI Taxonomy" id="1076935"/>
    <lineage>
        <taxon>Eukaryota</taxon>
        <taxon>Fungi</taxon>
        <taxon>Dikarya</taxon>
        <taxon>Ascomycota</taxon>
        <taxon>Pezizomycotina</taxon>
        <taxon>Pezizomycetes</taxon>
        <taxon>Pezizales</taxon>
        <taxon>Pyronemataceae</taxon>
        <taxon>Pyronema</taxon>
    </lineage>
</organism>
<feature type="compositionally biased region" description="Polar residues" evidence="1">
    <location>
        <begin position="1"/>
        <end position="23"/>
    </location>
</feature>